<keyword evidence="5 7" id="KW-1133">Transmembrane helix</keyword>
<sequence>MNFPLYIAKRYLFSKSKNNAINIITGIAAVGIVVGAMALFVVLSVFSGLREFSLSFSNDFDPDIKGTAVTGKFFTLTSQQEQKLNQIPGIASYSKVLEERVLFFFDGKEQVTYLKGVDSKFTQTNVVEQNVVNGKWLKPNTIEVVIGYGISEKLSLGLYDFNNPFEVYVPRKGKGVIESEAEAFNKTRLIPVGIYAISEDLDQKYVFCDLTLAQELLELQPNQLSGLELKLKPNADEASVMKAVADLFQNKLQIRNRAQQNATLYKMLNTENIAVYLIFTLVIIIALFNLIGALIMMILDKKSNLKTLHSLGSDIKDLKKIFLLQGSLLSVFGGLVGLILGIIIVLIQQQFKWVMITESLAYPVVFSIQNVAIVFATIVSLGVVSSWIASSRVSPKLLD</sequence>
<dbReference type="PANTHER" id="PTHR30489:SF0">
    <property type="entry name" value="LIPOPROTEIN-RELEASING SYSTEM TRANSMEMBRANE PROTEIN LOLE"/>
    <property type="match status" value="1"/>
</dbReference>
<evidence type="ECO:0000256" key="3">
    <source>
        <dbReference type="ARBA" id="ARBA00022475"/>
    </source>
</evidence>
<keyword evidence="6 7" id="KW-0472">Membrane</keyword>
<feature type="domain" description="MacB-like periplasmic core" evidence="9">
    <location>
        <begin position="25"/>
        <end position="246"/>
    </location>
</feature>
<evidence type="ECO:0000313" key="10">
    <source>
        <dbReference type="EMBL" id="GAA4034647.1"/>
    </source>
</evidence>
<gene>
    <name evidence="10" type="ORF">GCM10022386_19430</name>
</gene>
<feature type="transmembrane region" description="Helical" evidence="7">
    <location>
        <begin position="273"/>
        <end position="300"/>
    </location>
</feature>
<comment type="subcellular location">
    <subcellularLocation>
        <location evidence="1">Cell membrane</location>
        <topology evidence="1">Multi-pass membrane protein</topology>
    </subcellularLocation>
</comment>
<accession>A0ABP7U2J5</accession>
<protein>
    <submittedName>
        <fullName evidence="10">ABC transporter permease</fullName>
    </submittedName>
</protein>
<evidence type="ECO:0000259" key="9">
    <source>
        <dbReference type="Pfam" id="PF12704"/>
    </source>
</evidence>
<keyword evidence="4 7" id="KW-0812">Transmembrane</keyword>
<evidence type="ECO:0000256" key="2">
    <source>
        <dbReference type="ARBA" id="ARBA00005236"/>
    </source>
</evidence>
<evidence type="ECO:0000256" key="4">
    <source>
        <dbReference type="ARBA" id="ARBA00022692"/>
    </source>
</evidence>
<dbReference type="InterPro" id="IPR051447">
    <property type="entry name" value="Lipoprotein-release_system"/>
</dbReference>
<proteinExistence type="inferred from homology"/>
<dbReference type="EMBL" id="BAABCR010000015">
    <property type="protein sequence ID" value="GAA4034647.1"/>
    <property type="molecule type" value="Genomic_DNA"/>
</dbReference>
<keyword evidence="11" id="KW-1185">Reference proteome</keyword>
<evidence type="ECO:0000256" key="6">
    <source>
        <dbReference type="ARBA" id="ARBA00023136"/>
    </source>
</evidence>
<name>A0ABP7U2J5_9FLAO</name>
<dbReference type="Pfam" id="PF02687">
    <property type="entry name" value="FtsX"/>
    <property type="match status" value="1"/>
</dbReference>
<feature type="transmembrane region" description="Helical" evidence="7">
    <location>
        <begin position="21"/>
        <end position="46"/>
    </location>
</feature>
<dbReference type="Proteomes" id="UP001500968">
    <property type="component" value="Unassembled WGS sequence"/>
</dbReference>
<feature type="transmembrane region" description="Helical" evidence="7">
    <location>
        <begin position="321"/>
        <end position="347"/>
    </location>
</feature>
<evidence type="ECO:0000259" key="8">
    <source>
        <dbReference type="Pfam" id="PF02687"/>
    </source>
</evidence>
<evidence type="ECO:0000313" key="11">
    <source>
        <dbReference type="Proteomes" id="UP001500968"/>
    </source>
</evidence>
<organism evidence="10 11">
    <name type="scientific">Flavobacterium cheonhonense</name>
    <dbReference type="NCBI Taxonomy" id="706185"/>
    <lineage>
        <taxon>Bacteria</taxon>
        <taxon>Pseudomonadati</taxon>
        <taxon>Bacteroidota</taxon>
        <taxon>Flavobacteriia</taxon>
        <taxon>Flavobacteriales</taxon>
        <taxon>Flavobacteriaceae</taxon>
        <taxon>Flavobacterium</taxon>
    </lineage>
</organism>
<dbReference type="RefSeq" id="WP_324689634.1">
    <property type="nucleotide sequence ID" value="NZ_BAABCR010000015.1"/>
</dbReference>
<feature type="transmembrane region" description="Helical" evidence="7">
    <location>
        <begin position="367"/>
        <end position="389"/>
    </location>
</feature>
<dbReference type="InterPro" id="IPR003838">
    <property type="entry name" value="ABC3_permease_C"/>
</dbReference>
<comment type="caution">
    <text evidence="10">The sequence shown here is derived from an EMBL/GenBank/DDBJ whole genome shotgun (WGS) entry which is preliminary data.</text>
</comment>
<feature type="domain" description="ABC3 transporter permease C-terminal" evidence="8">
    <location>
        <begin position="277"/>
        <end position="394"/>
    </location>
</feature>
<evidence type="ECO:0000256" key="1">
    <source>
        <dbReference type="ARBA" id="ARBA00004651"/>
    </source>
</evidence>
<keyword evidence="3" id="KW-1003">Cell membrane</keyword>
<evidence type="ECO:0000256" key="7">
    <source>
        <dbReference type="SAM" id="Phobius"/>
    </source>
</evidence>
<dbReference type="Pfam" id="PF12704">
    <property type="entry name" value="MacB_PCD"/>
    <property type="match status" value="1"/>
</dbReference>
<reference evidence="11" key="1">
    <citation type="journal article" date="2019" name="Int. J. Syst. Evol. Microbiol.">
        <title>The Global Catalogue of Microorganisms (GCM) 10K type strain sequencing project: providing services to taxonomists for standard genome sequencing and annotation.</title>
        <authorList>
            <consortium name="The Broad Institute Genomics Platform"/>
            <consortium name="The Broad Institute Genome Sequencing Center for Infectious Disease"/>
            <person name="Wu L."/>
            <person name="Ma J."/>
        </authorList>
    </citation>
    <scope>NUCLEOTIDE SEQUENCE [LARGE SCALE GENOMIC DNA]</scope>
    <source>
        <strain evidence="11">JCM 17064</strain>
    </source>
</reference>
<comment type="similarity">
    <text evidence="2">Belongs to the ABC-4 integral membrane protein family. LolC/E subfamily.</text>
</comment>
<dbReference type="InterPro" id="IPR025857">
    <property type="entry name" value="MacB_PCD"/>
</dbReference>
<evidence type="ECO:0000256" key="5">
    <source>
        <dbReference type="ARBA" id="ARBA00022989"/>
    </source>
</evidence>
<dbReference type="PANTHER" id="PTHR30489">
    <property type="entry name" value="LIPOPROTEIN-RELEASING SYSTEM TRANSMEMBRANE PROTEIN LOLE"/>
    <property type="match status" value="1"/>
</dbReference>